<comment type="caution">
    <text evidence="3">The sequence shown here is derived from an EMBL/GenBank/DDBJ whole genome shotgun (WGS) entry which is preliminary data.</text>
</comment>
<keyword evidence="2" id="KW-0472">Membrane</keyword>
<gene>
    <name evidence="3" type="ORF">Afil01_07010</name>
</gene>
<keyword evidence="2" id="KW-1133">Transmembrane helix</keyword>
<dbReference type="AlphaFoldDB" id="A0A9W6SI38"/>
<keyword evidence="4" id="KW-1185">Reference proteome</keyword>
<feature type="transmembrane region" description="Helical" evidence="2">
    <location>
        <begin position="183"/>
        <end position="209"/>
    </location>
</feature>
<protein>
    <submittedName>
        <fullName evidence="3">Uncharacterized protein</fullName>
    </submittedName>
</protein>
<feature type="compositionally biased region" description="Basic and acidic residues" evidence="1">
    <location>
        <begin position="23"/>
        <end position="36"/>
    </location>
</feature>
<evidence type="ECO:0000313" key="4">
    <source>
        <dbReference type="Proteomes" id="UP001165079"/>
    </source>
</evidence>
<dbReference type="Proteomes" id="UP001165079">
    <property type="component" value="Unassembled WGS sequence"/>
</dbReference>
<accession>A0A9W6SI38</accession>
<evidence type="ECO:0000256" key="1">
    <source>
        <dbReference type="SAM" id="MobiDB-lite"/>
    </source>
</evidence>
<feature type="transmembrane region" description="Helical" evidence="2">
    <location>
        <begin position="221"/>
        <end position="240"/>
    </location>
</feature>
<feature type="transmembrane region" description="Helical" evidence="2">
    <location>
        <begin position="147"/>
        <end position="171"/>
    </location>
</feature>
<keyword evidence="2" id="KW-0812">Transmembrane</keyword>
<sequence length="241" mass="26038">MPGENPRDAYKSATQTLSRTFSGRREQQERLQKKHREDVAAIRARVGETLAARDAAAKSAAEASAKVDDIDERAGALWRDLLGYVGSGRIPPRLRDIGEAPRAIEARGVVRKPKAPRVPDPMALLERARKTLALARRGQLEFPPPRYLVALMALIGAVCGLAAVIGAQAILDAAGGGDGNKALVLRPLALVCVFLGPFIGLPLASIYLGWRHRQRPRQHHIWLLIGSGVVALVIAVPLLML</sequence>
<reference evidence="3" key="1">
    <citation type="submission" date="2023-03" db="EMBL/GenBank/DDBJ databases">
        <title>Actinorhabdospora filicis NBRC 111898.</title>
        <authorList>
            <person name="Ichikawa N."/>
            <person name="Sato H."/>
            <person name="Tonouchi N."/>
        </authorList>
    </citation>
    <scope>NUCLEOTIDE SEQUENCE</scope>
    <source>
        <strain evidence="3">NBRC 111898</strain>
    </source>
</reference>
<dbReference type="RefSeq" id="WP_285661111.1">
    <property type="nucleotide sequence ID" value="NZ_BSTX01000001.1"/>
</dbReference>
<name>A0A9W6SI38_9ACTN</name>
<evidence type="ECO:0000256" key="2">
    <source>
        <dbReference type="SAM" id="Phobius"/>
    </source>
</evidence>
<evidence type="ECO:0000313" key="3">
    <source>
        <dbReference type="EMBL" id="GLZ75894.1"/>
    </source>
</evidence>
<feature type="compositionally biased region" description="Polar residues" evidence="1">
    <location>
        <begin position="12"/>
        <end position="21"/>
    </location>
</feature>
<organism evidence="3 4">
    <name type="scientific">Actinorhabdospora filicis</name>
    <dbReference type="NCBI Taxonomy" id="1785913"/>
    <lineage>
        <taxon>Bacteria</taxon>
        <taxon>Bacillati</taxon>
        <taxon>Actinomycetota</taxon>
        <taxon>Actinomycetes</taxon>
        <taxon>Micromonosporales</taxon>
        <taxon>Micromonosporaceae</taxon>
        <taxon>Actinorhabdospora</taxon>
    </lineage>
</organism>
<feature type="region of interest" description="Disordered" evidence="1">
    <location>
        <begin position="1"/>
        <end position="36"/>
    </location>
</feature>
<proteinExistence type="predicted"/>
<feature type="compositionally biased region" description="Basic and acidic residues" evidence="1">
    <location>
        <begin position="1"/>
        <end position="10"/>
    </location>
</feature>
<dbReference type="EMBL" id="BSTX01000001">
    <property type="protein sequence ID" value="GLZ75894.1"/>
    <property type="molecule type" value="Genomic_DNA"/>
</dbReference>